<protein>
    <submittedName>
        <fullName evidence="2">Uncharacterized protein</fullName>
    </submittedName>
</protein>
<feature type="region of interest" description="Disordered" evidence="1">
    <location>
        <begin position="1"/>
        <end position="79"/>
    </location>
</feature>
<gene>
    <name evidence="2" type="ORF">B0F90DRAFT_1947187</name>
</gene>
<feature type="compositionally biased region" description="Basic and acidic residues" evidence="1">
    <location>
        <begin position="167"/>
        <end position="177"/>
    </location>
</feature>
<evidence type="ECO:0000256" key="1">
    <source>
        <dbReference type="SAM" id="MobiDB-lite"/>
    </source>
</evidence>
<comment type="caution">
    <text evidence="2">The sequence shown here is derived from an EMBL/GenBank/DDBJ whole genome shotgun (WGS) entry which is preliminary data.</text>
</comment>
<evidence type="ECO:0000313" key="2">
    <source>
        <dbReference type="EMBL" id="KAI0305883.1"/>
    </source>
</evidence>
<evidence type="ECO:0000313" key="3">
    <source>
        <dbReference type="Proteomes" id="UP001203297"/>
    </source>
</evidence>
<reference evidence="2" key="1">
    <citation type="journal article" date="2022" name="New Phytol.">
        <title>Evolutionary transition to the ectomycorrhizal habit in the genomes of a hyperdiverse lineage of mushroom-forming fungi.</title>
        <authorList>
            <person name="Looney B."/>
            <person name="Miyauchi S."/>
            <person name="Morin E."/>
            <person name="Drula E."/>
            <person name="Courty P.E."/>
            <person name="Kohler A."/>
            <person name="Kuo A."/>
            <person name="LaButti K."/>
            <person name="Pangilinan J."/>
            <person name="Lipzen A."/>
            <person name="Riley R."/>
            <person name="Andreopoulos W."/>
            <person name="He G."/>
            <person name="Johnson J."/>
            <person name="Nolan M."/>
            <person name="Tritt A."/>
            <person name="Barry K.W."/>
            <person name="Grigoriev I.V."/>
            <person name="Nagy L.G."/>
            <person name="Hibbett D."/>
            <person name="Henrissat B."/>
            <person name="Matheny P.B."/>
            <person name="Labbe J."/>
            <person name="Martin F.M."/>
        </authorList>
    </citation>
    <scope>NUCLEOTIDE SEQUENCE</scope>
    <source>
        <strain evidence="2">BPL690</strain>
    </source>
</reference>
<feature type="region of interest" description="Disordered" evidence="1">
    <location>
        <begin position="132"/>
        <end position="177"/>
    </location>
</feature>
<feature type="region of interest" description="Disordered" evidence="1">
    <location>
        <begin position="291"/>
        <end position="326"/>
    </location>
</feature>
<name>A0AAD4M9A4_9AGAM</name>
<dbReference type="Proteomes" id="UP001203297">
    <property type="component" value="Unassembled WGS sequence"/>
</dbReference>
<proteinExistence type="predicted"/>
<keyword evidence="3" id="KW-1185">Reference proteome</keyword>
<dbReference type="AlphaFoldDB" id="A0AAD4M9A4"/>
<organism evidence="2 3">
    <name type="scientific">Multifurca ochricompacta</name>
    <dbReference type="NCBI Taxonomy" id="376703"/>
    <lineage>
        <taxon>Eukaryota</taxon>
        <taxon>Fungi</taxon>
        <taxon>Dikarya</taxon>
        <taxon>Basidiomycota</taxon>
        <taxon>Agaricomycotina</taxon>
        <taxon>Agaricomycetes</taxon>
        <taxon>Russulales</taxon>
        <taxon>Russulaceae</taxon>
        <taxon>Multifurca</taxon>
    </lineage>
</organism>
<accession>A0AAD4M9A4</accession>
<dbReference type="EMBL" id="WTXG01000004">
    <property type="protein sequence ID" value="KAI0305883.1"/>
    <property type="molecule type" value="Genomic_DNA"/>
</dbReference>
<feature type="compositionally biased region" description="Basic and acidic residues" evidence="1">
    <location>
        <begin position="51"/>
        <end position="63"/>
    </location>
</feature>
<feature type="compositionally biased region" description="Polar residues" evidence="1">
    <location>
        <begin position="132"/>
        <end position="144"/>
    </location>
</feature>
<sequence>MAPPPVPPAKKVQQSPEVSTTAAKGQEGNAEGSPLISKPLSRAGSVAPSSKGHEAQDDGRDDVSVAESSKVHRKTEEDRLQFFHDQPECREVEPHRAFCIGCDQWVPLNPTRTYVMRPWLIHRRECRRNSLVTKQATTKSSHNEGATLDGSEADDDLVSGVQSTSEKSGRFKGEAERQAYLEEDPRADEVRPYEVLCKTCKKWVQLGNKMRFSLSHWKVHQKRCSGSIPSNRIATAERKLRLVNDASAKSFSTKSVWCKHCDATIALEEGEGDYNLTRWEEHKTSCLTTPEREQAATHADGFPATTSDISPSRSERSEGHPSISVVSTEGTAVDAAGLFEGSKKRPRESDEDDPEADLALVLERSLHNLLEHSTGSYFHSGASLVDLRRVWGNQLLLPHHLLNIHLPDILFLFFLI</sequence>